<dbReference type="PANTHER" id="PTHR46047:SF3">
    <property type="entry name" value="TYROSINE-PROTEIN PHOSPHATASE NON-RECEPTOR TYPE 61F"/>
    <property type="match status" value="1"/>
</dbReference>
<dbReference type="Pfam" id="PF00102">
    <property type="entry name" value="Y_phosphatase"/>
    <property type="match status" value="1"/>
</dbReference>
<dbReference type="GO" id="GO:0012505">
    <property type="term" value="C:endomembrane system"/>
    <property type="evidence" value="ECO:0007669"/>
    <property type="project" value="UniProtKB-SubCell"/>
</dbReference>
<dbReference type="PROSITE" id="PS00383">
    <property type="entry name" value="TYR_PHOSPHATASE_1"/>
    <property type="match status" value="1"/>
</dbReference>
<feature type="compositionally biased region" description="Acidic residues" evidence="8">
    <location>
        <begin position="176"/>
        <end position="188"/>
    </location>
</feature>
<dbReference type="GO" id="GO:0046426">
    <property type="term" value="P:negative regulation of receptor signaling pathway via JAK-STAT"/>
    <property type="evidence" value="ECO:0007669"/>
    <property type="project" value="TreeGrafter"/>
</dbReference>
<feature type="compositionally biased region" description="Basic and acidic residues" evidence="8">
    <location>
        <begin position="194"/>
        <end position="206"/>
    </location>
</feature>
<dbReference type="GO" id="GO:0019901">
    <property type="term" value="F:protein kinase binding"/>
    <property type="evidence" value="ECO:0007669"/>
    <property type="project" value="TreeGrafter"/>
</dbReference>
<gene>
    <name evidence="11" type="ORF">NQ315_017532</name>
</gene>
<dbReference type="GO" id="GO:0005737">
    <property type="term" value="C:cytoplasm"/>
    <property type="evidence" value="ECO:0007669"/>
    <property type="project" value="TreeGrafter"/>
</dbReference>
<keyword evidence="4" id="KW-0597">Phosphoprotein</keyword>
<dbReference type="EC" id="3.1.3.48" evidence="3"/>
<dbReference type="InterPro" id="IPR051985">
    <property type="entry name" value="NR_tyrosine_phosphatase"/>
</dbReference>
<dbReference type="GO" id="GO:0009653">
    <property type="term" value="P:anatomical structure morphogenesis"/>
    <property type="evidence" value="ECO:0007669"/>
    <property type="project" value="UniProtKB-ARBA"/>
</dbReference>
<protein>
    <recommendedName>
        <fullName evidence="3">protein-tyrosine-phosphatase</fullName>
        <ecNumber evidence="3">3.1.3.48</ecNumber>
    </recommendedName>
</protein>
<evidence type="ECO:0000256" key="2">
    <source>
        <dbReference type="ARBA" id="ARBA00009701"/>
    </source>
</evidence>
<keyword evidence="5" id="KW-0378">Hydrolase</keyword>
<organism evidence="11 12">
    <name type="scientific">Exocentrus adspersus</name>
    <dbReference type="NCBI Taxonomy" id="1586481"/>
    <lineage>
        <taxon>Eukaryota</taxon>
        <taxon>Metazoa</taxon>
        <taxon>Ecdysozoa</taxon>
        <taxon>Arthropoda</taxon>
        <taxon>Hexapoda</taxon>
        <taxon>Insecta</taxon>
        <taxon>Pterygota</taxon>
        <taxon>Neoptera</taxon>
        <taxon>Endopterygota</taxon>
        <taxon>Coleoptera</taxon>
        <taxon>Polyphaga</taxon>
        <taxon>Cucujiformia</taxon>
        <taxon>Chrysomeloidea</taxon>
        <taxon>Cerambycidae</taxon>
        <taxon>Lamiinae</taxon>
        <taxon>Acanthocinini</taxon>
        <taxon>Exocentrus</taxon>
    </lineage>
</organism>
<dbReference type="PROSITE" id="PS50055">
    <property type="entry name" value="TYR_PHOSPHATASE_PTP"/>
    <property type="match status" value="1"/>
</dbReference>
<evidence type="ECO:0000259" key="10">
    <source>
        <dbReference type="PROSITE" id="PS50056"/>
    </source>
</evidence>
<evidence type="ECO:0000256" key="1">
    <source>
        <dbReference type="ARBA" id="ARBA00004308"/>
    </source>
</evidence>
<reference evidence="11 12" key="1">
    <citation type="journal article" date="2023" name="Insect Mol. Biol.">
        <title>Genome sequencing provides insights into the evolution of gene families encoding plant cell wall-degrading enzymes in longhorned beetles.</title>
        <authorList>
            <person name="Shin N.R."/>
            <person name="Okamura Y."/>
            <person name="Kirsch R."/>
            <person name="Pauchet Y."/>
        </authorList>
    </citation>
    <scope>NUCLEOTIDE SEQUENCE [LARGE SCALE GENOMIC DNA]</scope>
    <source>
        <strain evidence="11">EAD_L_NR</strain>
    </source>
</reference>
<dbReference type="InterPro" id="IPR000387">
    <property type="entry name" value="Tyr_Pase_dom"/>
</dbReference>
<feature type="compositionally biased region" description="Polar residues" evidence="8">
    <location>
        <begin position="144"/>
        <end position="160"/>
    </location>
</feature>
<evidence type="ECO:0000313" key="11">
    <source>
        <dbReference type="EMBL" id="KAJ8914436.1"/>
    </source>
</evidence>
<comment type="similarity">
    <text evidence="2">Belongs to the protein-tyrosine phosphatase family. Non-receptor class 1 subfamily.</text>
</comment>
<name>A0AAV8VKN1_9CUCU</name>
<proteinExistence type="inferred from homology"/>
<dbReference type="GO" id="GO:0005634">
    <property type="term" value="C:nucleus"/>
    <property type="evidence" value="ECO:0007669"/>
    <property type="project" value="TreeGrafter"/>
</dbReference>
<dbReference type="SUPFAM" id="SSF52799">
    <property type="entry name" value="(Phosphotyrosine protein) phosphatases II"/>
    <property type="match status" value="1"/>
</dbReference>
<evidence type="ECO:0000313" key="12">
    <source>
        <dbReference type="Proteomes" id="UP001159042"/>
    </source>
</evidence>
<keyword evidence="12" id="KW-1185">Reference proteome</keyword>
<evidence type="ECO:0000256" key="5">
    <source>
        <dbReference type="ARBA" id="ARBA00022801"/>
    </source>
</evidence>
<evidence type="ECO:0000256" key="4">
    <source>
        <dbReference type="ARBA" id="ARBA00022553"/>
    </source>
</evidence>
<dbReference type="PANTHER" id="PTHR46047">
    <property type="entry name" value="TYROSINE-PROTEIN PHOSPHATASE NON-RECEPTOR TYPE 61F"/>
    <property type="match status" value="1"/>
</dbReference>
<evidence type="ECO:0000256" key="3">
    <source>
        <dbReference type="ARBA" id="ARBA00013064"/>
    </source>
</evidence>
<dbReference type="PRINTS" id="PR00700">
    <property type="entry name" value="PRTYPHPHTASE"/>
</dbReference>
<feature type="domain" description="Tyrosine-protein phosphatase" evidence="9">
    <location>
        <begin position="1"/>
        <end position="88"/>
    </location>
</feature>
<dbReference type="EMBL" id="JANEYG010000072">
    <property type="protein sequence ID" value="KAJ8914436.1"/>
    <property type="molecule type" value="Genomic_DNA"/>
</dbReference>
<feature type="domain" description="Tyrosine specific protein phosphatases" evidence="10">
    <location>
        <begin position="1"/>
        <end position="79"/>
    </location>
</feature>
<comment type="subcellular location">
    <subcellularLocation>
        <location evidence="1">Endomembrane system</location>
    </subcellularLocation>
</comment>
<evidence type="ECO:0000259" key="9">
    <source>
        <dbReference type="PROSITE" id="PS50055"/>
    </source>
</evidence>
<dbReference type="GO" id="GO:0070373">
    <property type="term" value="P:negative regulation of ERK1 and ERK2 cascade"/>
    <property type="evidence" value="ECO:0007669"/>
    <property type="project" value="TreeGrafter"/>
</dbReference>
<dbReference type="SMART" id="SM00404">
    <property type="entry name" value="PTPc_motif"/>
    <property type="match status" value="1"/>
</dbReference>
<evidence type="ECO:0000256" key="7">
    <source>
        <dbReference type="ARBA" id="ARBA00023136"/>
    </source>
</evidence>
<dbReference type="InterPro" id="IPR029021">
    <property type="entry name" value="Prot-tyrosine_phosphatase-like"/>
</dbReference>
<dbReference type="InterPro" id="IPR003595">
    <property type="entry name" value="Tyr_Pase_cat"/>
</dbReference>
<dbReference type="GO" id="GO:0004726">
    <property type="term" value="F:non-membrane spanning protein tyrosine phosphatase activity"/>
    <property type="evidence" value="ECO:0007669"/>
    <property type="project" value="TreeGrafter"/>
</dbReference>
<dbReference type="InterPro" id="IPR016130">
    <property type="entry name" value="Tyr_Pase_AS"/>
</dbReference>
<sequence>MVFLEFLRKVRKAGVLEPSVGPAVVHCSAGIGRSGTFCLVDSCLVLIEKFGLNAVDVKEILLEMRKYRMGLIQTPEQLRFSYQAIIEGAKRILNQNNSEPEEVIPDHQEASDSDNDEPPPLPPPRLDSLKKQNGTSFDRPLPNIPNNVSDDDLSYQNGDTIESYIPGRPVPVILANEEEQSEEDELDLNSENSISDKSDLVNSEER</sequence>
<dbReference type="Proteomes" id="UP001159042">
    <property type="component" value="Unassembled WGS sequence"/>
</dbReference>
<comment type="caution">
    <text evidence="11">The sequence shown here is derived from an EMBL/GenBank/DDBJ whole genome shotgun (WGS) entry which is preliminary data.</text>
</comment>
<feature type="region of interest" description="Disordered" evidence="8">
    <location>
        <begin position="101"/>
        <end position="206"/>
    </location>
</feature>
<keyword evidence="6" id="KW-0904">Protein phosphatase</keyword>
<dbReference type="Gene3D" id="3.90.190.10">
    <property type="entry name" value="Protein tyrosine phosphatase superfamily"/>
    <property type="match status" value="1"/>
</dbReference>
<accession>A0AAV8VKN1</accession>
<evidence type="ECO:0000256" key="6">
    <source>
        <dbReference type="ARBA" id="ARBA00022912"/>
    </source>
</evidence>
<dbReference type="PROSITE" id="PS50056">
    <property type="entry name" value="TYR_PHOSPHATASE_2"/>
    <property type="match status" value="1"/>
</dbReference>
<dbReference type="GO" id="GO:0048666">
    <property type="term" value="P:neuron development"/>
    <property type="evidence" value="ECO:0007669"/>
    <property type="project" value="UniProtKB-ARBA"/>
</dbReference>
<evidence type="ECO:0000256" key="8">
    <source>
        <dbReference type="SAM" id="MobiDB-lite"/>
    </source>
</evidence>
<dbReference type="AlphaFoldDB" id="A0AAV8VKN1"/>
<keyword evidence="7" id="KW-0472">Membrane</keyword>
<dbReference type="InterPro" id="IPR000242">
    <property type="entry name" value="PTP_cat"/>
</dbReference>